<evidence type="ECO:0000256" key="3">
    <source>
        <dbReference type="ARBA" id="ARBA00023163"/>
    </source>
</evidence>
<dbReference type="STRING" id="981222.Cabther_A0911"/>
<protein>
    <submittedName>
        <fullName evidence="5">Transcriptional regulator, ArsR family</fullName>
    </submittedName>
</protein>
<keyword evidence="2" id="KW-0238">DNA-binding</keyword>
<dbReference type="Proteomes" id="UP000006791">
    <property type="component" value="Chromosome 1"/>
</dbReference>
<reference evidence="5 6" key="1">
    <citation type="journal article" date="2012" name="Environ. Microbiol.">
        <title>Complete genome of Candidatus Chloracidobacterium thermophilum, a chlorophyll-based photoheterotroph belonging to the phylum Acidobacteria.</title>
        <authorList>
            <person name="Garcia Costas A.M."/>
            <person name="Liu Z."/>
            <person name="Tomsho L.P."/>
            <person name="Schuster S.C."/>
            <person name="Ward D.M."/>
            <person name="Bryant D.A."/>
        </authorList>
    </citation>
    <scope>NUCLEOTIDE SEQUENCE [LARGE SCALE GENOMIC DNA]</scope>
    <source>
        <strain evidence="5 6">B</strain>
    </source>
</reference>
<dbReference type="Pfam" id="PF01022">
    <property type="entry name" value="HTH_5"/>
    <property type="match status" value="1"/>
</dbReference>
<dbReference type="KEGG" id="ctm:Cabther_A0911"/>
<dbReference type="InterPro" id="IPR051011">
    <property type="entry name" value="Metal_resp_trans_reg"/>
</dbReference>
<dbReference type="PRINTS" id="PR00778">
    <property type="entry name" value="HTHARSR"/>
</dbReference>
<dbReference type="PROSITE" id="PS50987">
    <property type="entry name" value="HTH_ARSR_2"/>
    <property type="match status" value="1"/>
</dbReference>
<feature type="domain" description="HTH arsR-type" evidence="4">
    <location>
        <begin position="12"/>
        <end position="107"/>
    </location>
</feature>
<dbReference type="InterPro" id="IPR011991">
    <property type="entry name" value="ArsR-like_HTH"/>
</dbReference>
<evidence type="ECO:0000256" key="2">
    <source>
        <dbReference type="ARBA" id="ARBA00023125"/>
    </source>
</evidence>
<dbReference type="SUPFAM" id="SSF46785">
    <property type="entry name" value="Winged helix' DNA-binding domain"/>
    <property type="match status" value="1"/>
</dbReference>
<dbReference type="SMART" id="SM00418">
    <property type="entry name" value="HTH_ARSR"/>
    <property type="match status" value="1"/>
</dbReference>
<sequence>MVTFMPISSHRLSDEALELVAARFRVLSEPTRLKLLNLLREHGELNVTEIVAETGYGQANVSKHLMQLLEAGMVARRRDGTSVRYRIADESIFALCELVCAGIEAQLQARQAALAASANVPAA</sequence>
<evidence type="ECO:0000313" key="5">
    <source>
        <dbReference type="EMBL" id="AEP11668.1"/>
    </source>
</evidence>
<dbReference type="NCBIfam" id="NF033788">
    <property type="entry name" value="HTH_metalloreg"/>
    <property type="match status" value="1"/>
</dbReference>
<keyword evidence="6" id="KW-1185">Reference proteome</keyword>
<dbReference type="EMBL" id="CP002514">
    <property type="protein sequence ID" value="AEP11668.1"/>
    <property type="molecule type" value="Genomic_DNA"/>
</dbReference>
<dbReference type="PANTHER" id="PTHR43132">
    <property type="entry name" value="ARSENICAL RESISTANCE OPERON REPRESSOR ARSR-RELATED"/>
    <property type="match status" value="1"/>
</dbReference>
<dbReference type="InterPro" id="IPR001845">
    <property type="entry name" value="HTH_ArsR_DNA-bd_dom"/>
</dbReference>
<dbReference type="PANTHER" id="PTHR43132:SF9">
    <property type="entry name" value="ARSR FAMILY TRANSCRIPTIONAL REGULATORY PROTEIN"/>
    <property type="match status" value="1"/>
</dbReference>
<dbReference type="CDD" id="cd00090">
    <property type="entry name" value="HTH_ARSR"/>
    <property type="match status" value="1"/>
</dbReference>
<dbReference type="GO" id="GO:0003700">
    <property type="term" value="F:DNA-binding transcription factor activity"/>
    <property type="evidence" value="ECO:0007669"/>
    <property type="project" value="InterPro"/>
</dbReference>
<dbReference type="Gene3D" id="1.10.10.10">
    <property type="entry name" value="Winged helix-like DNA-binding domain superfamily/Winged helix DNA-binding domain"/>
    <property type="match status" value="1"/>
</dbReference>
<keyword evidence="3" id="KW-0804">Transcription</keyword>
<dbReference type="AlphaFoldDB" id="G2LEK5"/>
<evidence type="ECO:0000313" key="6">
    <source>
        <dbReference type="Proteomes" id="UP000006791"/>
    </source>
</evidence>
<evidence type="ECO:0000259" key="4">
    <source>
        <dbReference type="PROSITE" id="PS50987"/>
    </source>
</evidence>
<accession>G2LEK5</accession>
<organism evidence="5 6">
    <name type="scientific">Chloracidobacterium thermophilum (strain B)</name>
    <dbReference type="NCBI Taxonomy" id="981222"/>
    <lineage>
        <taxon>Bacteria</taxon>
        <taxon>Pseudomonadati</taxon>
        <taxon>Acidobacteriota</taxon>
        <taxon>Terriglobia</taxon>
        <taxon>Terriglobales</taxon>
        <taxon>Acidobacteriaceae</taxon>
        <taxon>Chloracidobacterium</taxon>
    </lineage>
</organism>
<proteinExistence type="predicted"/>
<gene>
    <name evidence="5" type="ordered locus">Cabther_A0911</name>
</gene>
<evidence type="ECO:0000256" key="1">
    <source>
        <dbReference type="ARBA" id="ARBA00023015"/>
    </source>
</evidence>
<dbReference type="HOGENOM" id="CLU_097806_6_1_0"/>
<dbReference type="InterPro" id="IPR036390">
    <property type="entry name" value="WH_DNA-bd_sf"/>
</dbReference>
<keyword evidence="1" id="KW-0805">Transcription regulation</keyword>
<name>G2LEK5_CHLTF</name>
<dbReference type="GO" id="GO:0003677">
    <property type="term" value="F:DNA binding"/>
    <property type="evidence" value="ECO:0007669"/>
    <property type="project" value="UniProtKB-KW"/>
</dbReference>
<dbReference type="InterPro" id="IPR036388">
    <property type="entry name" value="WH-like_DNA-bd_sf"/>
</dbReference>